<gene>
    <name evidence="1" type="ORF">FX983_03365</name>
</gene>
<dbReference type="RefSeq" id="WP_163910298.1">
    <property type="nucleotide sequence ID" value="NZ_JAAAXX010000001.1"/>
</dbReference>
<comment type="caution">
    <text evidence="1">The sequence shown here is derived from an EMBL/GenBank/DDBJ whole genome shotgun (WGS) entry which is preliminary data.</text>
</comment>
<dbReference type="Pfam" id="PF12244">
    <property type="entry name" value="DUF3606"/>
    <property type="match status" value="1"/>
</dbReference>
<dbReference type="EMBL" id="JAAAXX010000001">
    <property type="protein sequence ID" value="KAF2395380.1"/>
    <property type="molecule type" value="Genomic_DNA"/>
</dbReference>
<evidence type="ECO:0000313" key="1">
    <source>
        <dbReference type="EMBL" id="KAF2395380.1"/>
    </source>
</evidence>
<organism evidence="1 2">
    <name type="scientific">Pseudomonas frederiksbergensis</name>
    <dbReference type="NCBI Taxonomy" id="104087"/>
    <lineage>
        <taxon>Bacteria</taxon>
        <taxon>Pseudomonadati</taxon>
        <taxon>Pseudomonadota</taxon>
        <taxon>Gammaproteobacteria</taxon>
        <taxon>Pseudomonadales</taxon>
        <taxon>Pseudomonadaceae</taxon>
        <taxon>Pseudomonas</taxon>
    </lineage>
</organism>
<accession>A0A6L5C471</accession>
<evidence type="ECO:0000313" key="2">
    <source>
        <dbReference type="Proteomes" id="UP000475265"/>
    </source>
</evidence>
<evidence type="ECO:0008006" key="3">
    <source>
        <dbReference type="Google" id="ProtNLM"/>
    </source>
</evidence>
<sequence>MEKRQLMLGTDQIRINIKDRSELLYWSKKFGVSKDELKSAVKAVGESLTAVQNQLKQLQSA</sequence>
<name>A0A6L5C471_9PSED</name>
<protein>
    <recommendedName>
        <fullName evidence="3">DUF3606 domain-containing protein</fullName>
    </recommendedName>
</protein>
<dbReference type="Proteomes" id="UP000475265">
    <property type="component" value="Unassembled WGS sequence"/>
</dbReference>
<reference evidence="1 2" key="1">
    <citation type="submission" date="2019-12" db="EMBL/GenBank/DDBJ databases">
        <title>Endophytic bacteria associated with Panax ginseng seedlings.</title>
        <authorList>
            <person name="Park J.M."/>
            <person name="Shin R."/>
            <person name="Jo S.H."/>
        </authorList>
    </citation>
    <scope>NUCLEOTIDE SEQUENCE [LARGE SCALE GENOMIC DNA]</scope>
    <source>
        <strain evidence="1 2">PgKB32</strain>
    </source>
</reference>
<dbReference type="AlphaFoldDB" id="A0A6L5C471"/>
<dbReference type="InterPro" id="IPR022037">
    <property type="entry name" value="DUF3606"/>
</dbReference>
<proteinExistence type="predicted"/>